<dbReference type="GO" id="GO:0043023">
    <property type="term" value="F:ribosomal large subunit binding"/>
    <property type="evidence" value="ECO:0007669"/>
    <property type="project" value="TreeGrafter"/>
</dbReference>
<keyword evidence="6" id="KW-1185">Reference proteome</keyword>
<evidence type="ECO:0000256" key="1">
    <source>
        <dbReference type="ARBA" id="ARBA00005912"/>
    </source>
</evidence>
<feature type="non-terminal residue" evidence="5">
    <location>
        <position position="1"/>
    </location>
</feature>
<comment type="similarity">
    <text evidence="1">Belongs to the RRF family.</text>
</comment>
<dbReference type="Proteomes" id="UP000308199">
    <property type="component" value="Unassembled WGS sequence"/>
</dbReference>
<reference evidence="5 6" key="1">
    <citation type="submission" date="2019-02" db="EMBL/GenBank/DDBJ databases">
        <title>Genome sequencing of the rare red list fungi Phellinidium pouzarii.</title>
        <authorList>
            <person name="Buettner E."/>
            <person name="Kellner H."/>
        </authorList>
    </citation>
    <scope>NUCLEOTIDE SEQUENCE [LARGE SCALE GENOMIC DNA]</scope>
    <source>
        <strain evidence="5 6">DSM 108285</strain>
    </source>
</reference>
<gene>
    <name evidence="5" type="ORF">EW145_g5808</name>
</gene>
<dbReference type="InterPro" id="IPR023584">
    <property type="entry name" value="Ribosome_recyc_fac_dom"/>
</dbReference>
<evidence type="ECO:0000313" key="5">
    <source>
        <dbReference type="EMBL" id="THH04050.1"/>
    </source>
</evidence>
<proteinExistence type="inferred from homology"/>
<dbReference type="Pfam" id="PF01765">
    <property type="entry name" value="RRF"/>
    <property type="match status" value="1"/>
</dbReference>
<evidence type="ECO:0000256" key="3">
    <source>
        <dbReference type="ARBA" id="ARBA00024909"/>
    </source>
</evidence>
<comment type="function">
    <text evidence="3">Necessary for protein synthesis in mitochondria. Functions as a ribosome recycling factor in mitochondria.</text>
</comment>
<dbReference type="PANTHER" id="PTHR20982">
    <property type="entry name" value="RIBOSOME RECYCLING FACTOR"/>
    <property type="match status" value="1"/>
</dbReference>
<dbReference type="PANTHER" id="PTHR20982:SF3">
    <property type="entry name" value="MITOCHONDRIAL RIBOSOME RECYCLING FACTOR PSEUDO 1"/>
    <property type="match status" value="1"/>
</dbReference>
<keyword evidence="2" id="KW-0648">Protein biosynthesis</keyword>
<dbReference type="GO" id="GO:0006412">
    <property type="term" value="P:translation"/>
    <property type="evidence" value="ECO:0007669"/>
    <property type="project" value="UniProtKB-KW"/>
</dbReference>
<feature type="domain" description="Ribosome recycling factor" evidence="4">
    <location>
        <begin position="18"/>
        <end position="165"/>
    </location>
</feature>
<protein>
    <recommendedName>
        <fullName evidence="4">Ribosome recycling factor domain-containing protein</fullName>
    </recommendedName>
</protein>
<dbReference type="Gene3D" id="3.30.1360.40">
    <property type="match status" value="1"/>
</dbReference>
<evidence type="ECO:0000256" key="2">
    <source>
        <dbReference type="ARBA" id="ARBA00022917"/>
    </source>
</evidence>
<dbReference type="InterPro" id="IPR002661">
    <property type="entry name" value="Ribosome_recyc_fac"/>
</dbReference>
<dbReference type="SUPFAM" id="SSF55194">
    <property type="entry name" value="Ribosome recycling factor, RRF"/>
    <property type="match status" value="1"/>
</dbReference>
<accession>A0A4S4L3H7</accession>
<dbReference type="Gene3D" id="1.10.132.20">
    <property type="entry name" value="Ribosome-recycling factor"/>
    <property type="match status" value="1"/>
</dbReference>
<evidence type="ECO:0000313" key="6">
    <source>
        <dbReference type="Proteomes" id="UP000308199"/>
    </source>
</evidence>
<name>A0A4S4L3H7_9AGAM</name>
<comment type="caution">
    <text evidence="5">The sequence shown here is derived from an EMBL/GenBank/DDBJ whole genome shotgun (WGS) entry which is preliminary data.</text>
</comment>
<sequence>AAVDWLRRSAATMELQGVGRVTPEVLRRVRVALPSRTEECSIEEVAVVGVREGTTLLVTPFDEANLKHIEKAIYSANIPHVVPHKLNNATLQIPMPKPTIDAREELAKAGAKAAEETRVQLRKTVQLSIKKGGYEKRSIAIKEFNELLQRHLKAVDTIVSDLKKKLGVK</sequence>
<dbReference type="EMBL" id="SGPK01000383">
    <property type="protein sequence ID" value="THH04050.1"/>
    <property type="molecule type" value="Genomic_DNA"/>
</dbReference>
<dbReference type="OrthoDB" id="407355at2759"/>
<dbReference type="GO" id="GO:0005739">
    <property type="term" value="C:mitochondrion"/>
    <property type="evidence" value="ECO:0007669"/>
    <property type="project" value="TreeGrafter"/>
</dbReference>
<organism evidence="5 6">
    <name type="scientific">Phellinidium pouzarii</name>
    <dbReference type="NCBI Taxonomy" id="167371"/>
    <lineage>
        <taxon>Eukaryota</taxon>
        <taxon>Fungi</taxon>
        <taxon>Dikarya</taxon>
        <taxon>Basidiomycota</taxon>
        <taxon>Agaricomycotina</taxon>
        <taxon>Agaricomycetes</taxon>
        <taxon>Hymenochaetales</taxon>
        <taxon>Hymenochaetaceae</taxon>
        <taxon>Phellinidium</taxon>
    </lineage>
</organism>
<dbReference type="InterPro" id="IPR036191">
    <property type="entry name" value="RRF_sf"/>
</dbReference>
<dbReference type="AlphaFoldDB" id="A0A4S4L3H7"/>
<evidence type="ECO:0000259" key="4">
    <source>
        <dbReference type="Pfam" id="PF01765"/>
    </source>
</evidence>